<dbReference type="GeneID" id="84593632"/>
<name>A0AAJ8E0G9_ASPNG</name>
<accession>A0AAJ8E0G9</accession>
<reference evidence="1" key="1">
    <citation type="submission" date="2025-02" db="EMBL/GenBank/DDBJ databases">
        <authorList>
            <consortium name="NCBI Genome Project"/>
        </authorList>
    </citation>
    <scope>NUCLEOTIDE SEQUENCE</scope>
</reference>
<gene>
    <name evidence="1" type="ORF">An18g00830</name>
</gene>
<evidence type="ECO:0000313" key="1">
    <source>
        <dbReference type="RefSeq" id="XP_059602883.1"/>
    </source>
</evidence>
<dbReference type="VEuPathDB" id="FungiDB:An18g00830"/>
<dbReference type="KEGG" id="ang:An18g00830"/>
<dbReference type="RefSeq" id="XP_059602883.1">
    <property type="nucleotide sequence ID" value="XM_059745566.1"/>
</dbReference>
<organism evidence="1">
    <name type="scientific">Aspergillus niger</name>
    <dbReference type="NCBI Taxonomy" id="5061"/>
    <lineage>
        <taxon>Eukaryota</taxon>
        <taxon>Fungi</taxon>
        <taxon>Dikarya</taxon>
        <taxon>Ascomycota</taxon>
        <taxon>Pezizomycotina</taxon>
        <taxon>Eurotiomycetes</taxon>
        <taxon>Eurotiomycetidae</taxon>
        <taxon>Eurotiales</taxon>
        <taxon>Aspergillaceae</taxon>
        <taxon>Aspergillus</taxon>
        <taxon>Aspergillus subgen. Circumdati</taxon>
    </lineage>
</organism>
<reference evidence="1" key="2">
    <citation type="submission" date="2025-08" db="UniProtKB">
        <authorList>
            <consortium name="RefSeq"/>
        </authorList>
    </citation>
    <scope>IDENTIFICATION</scope>
</reference>
<sequence>MTRNLKVPYKSLQLGIMVDEICYFAHAGRRGRVKDVGERRNSKEDTGSVIAVIFRKDQMPAKMALNTNCYCNNPSYRTGLMKASQEGYSRQWQFRLPSLSSFRGILGTHALLKSQIGYHSLSASIDVSSVVEVAKSRNSKILPPRRSSIVLGILEKAIESSSTTTKRQLYTGIKAVNSMC</sequence>
<proteinExistence type="predicted"/>
<dbReference type="AlphaFoldDB" id="A0AAJ8E0G9"/>
<protein>
    <submittedName>
        <fullName evidence="1">Uncharacterized protein</fullName>
    </submittedName>
</protein>